<keyword evidence="9" id="KW-1185">Reference proteome</keyword>
<dbReference type="PANTHER" id="PTHR43229">
    <property type="entry name" value="NODULATION PROTEIN J"/>
    <property type="match status" value="1"/>
</dbReference>
<keyword evidence="3 6" id="KW-1133">Transmembrane helix</keyword>
<proteinExistence type="inferred from homology"/>
<dbReference type="Pfam" id="PF01061">
    <property type="entry name" value="ABC2_membrane"/>
    <property type="match status" value="1"/>
</dbReference>
<reference evidence="8 9" key="1">
    <citation type="submission" date="2016-06" db="EMBL/GenBank/DDBJ databases">
        <authorList>
            <person name="Kjaerup R.B."/>
            <person name="Dalgaard T.S."/>
            <person name="Juul-Madsen H.R."/>
        </authorList>
    </citation>
    <scope>NUCLEOTIDE SEQUENCE [LARGE SCALE GENOMIC DNA]</scope>
    <source>
        <strain evidence="8 9">DSM 43913</strain>
    </source>
</reference>
<dbReference type="PIRSF" id="PIRSF006648">
    <property type="entry name" value="DrrB"/>
    <property type="match status" value="1"/>
</dbReference>
<dbReference type="PROSITE" id="PS51012">
    <property type="entry name" value="ABC_TM2"/>
    <property type="match status" value="1"/>
</dbReference>
<dbReference type="InterPro" id="IPR047817">
    <property type="entry name" value="ABC2_TM_bact-type"/>
</dbReference>
<dbReference type="InterPro" id="IPR051784">
    <property type="entry name" value="Nod_factor_ABC_transporter"/>
</dbReference>
<evidence type="ECO:0000256" key="5">
    <source>
        <dbReference type="ARBA" id="ARBA00023251"/>
    </source>
</evidence>
<dbReference type="InterPro" id="IPR000412">
    <property type="entry name" value="ABC_2_transport"/>
</dbReference>
<feature type="transmembrane region" description="Helical" evidence="6">
    <location>
        <begin position="144"/>
        <end position="167"/>
    </location>
</feature>
<sequence>MSELTLRPTRAGEAVVMVTRCLRLSRRNVDALLTSLLLPVLLMLLFVYLFGGAIDTGTRYVTYVVPGVLLLCASFGAASTAVSVTTDLTNGVIERFRTMDVSATAILGGHVVASIARNTVSTVLVLALAVAIGFRPAVDPLRWLAAFGVLLLFLLAVSWLSAAFGLLVRTPEAASGFTFLAMFLPYPSSAFVPVETMPSWIRGFADHQPVTPVIETLRALLLGTPTGTAPPLAVAWCLGVLAVSVPLTAVLFRRRVA</sequence>
<dbReference type="GO" id="GO:0046677">
    <property type="term" value="P:response to antibiotic"/>
    <property type="evidence" value="ECO:0007669"/>
    <property type="project" value="UniProtKB-KW"/>
</dbReference>
<dbReference type="GO" id="GO:0140359">
    <property type="term" value="F:ABC-type transporter activity"/>
    <property type="evidence" value="ECO:0007669"/>
    <property type="project" value="InterPro"/>
</dbReference>
<feature type="transmembrane region" description="Helical" evidence="6">
    <location>
        <begin position="60"/>
        <end position="84"/>
    </location>
</feature>
<accession>A0A1C5GBW6</accession>
<feature type="transmembrane region" description="Helical" evidence="6">
    <location>
        <begin position="32"/>
        <end position="54"/>
    </location>
</feature>
<dbReference type="Proteomes" id="UP000198251">
    <property type="component" value="Chromosome I"/>
</dbReference>
<comment type="subcellular location">
    <subcellularLocation>
        <location evidence="6">Cell membrane</location>
        <topology evidence="6">Multi-pass membrane protein</topology>
    </subcellularLocation>
    <subcellularLocation>
        <location evidence="1">Membrane</location>
        <topology evidence="1">Multi-pass membrane protein</topology>
    </subcellularLocation>
</comment>
<protein>
    <recommendedName>
        <fullName evidence="6">Transport permease protein</fullName>
    </recommendedName>
</protein>
<name>A0A1C5GBW6_MICEH</name>
<keyword evidence="6" id="KW-1003">Cell membrane</keyword>
<dbReference type="AlphaFoldDB" id="A0A1C5GBW6"/>
<evidence type="ECO:0000259" key="7">
    <source>
        <dbReference type="PROSITE" id="PS51012"/>
    </source>
</evidence>
<dbReference type="GeneID" id="95803345"/>
<evidence type="ECO:0000256" key="3">
    <source>
        <dbReference type="ARBA" id="ARBA00022989"/>
    </source>
</evidence>
<dbReference type="EMBL" id="LT607733">
    <property type="protein sequence ID" value="SCG17301.1"/>
    <property type="molecule type" value="Genomic_DNA"/>
</dbReference>
<organism evidence="8 9">
    <name type="scientific">Micromonospora echinofusca</name>
    <dbReference type="NCBI Taxonomy" id="47858"/>
    <lineage>
        <taxon>Bacteria</taxon>
        <taxon>Bacillati</taxon>
        <taxon>Actinomycetota</taxon>
        <taxon>Actinomycetes</taxon>
        <taxon>Micromonosporales</taxon>
        <taxon>Micromonosporaceae</taxon>
        <taxon>Micromonospora</taxon>
    </lineage>
</organism>
<feature type="transmembrane region" description="Helical" evidence="6">
    <location>
        <begin position="174"/>
        <end position="194"/>
    </location>
</feature>
<gene>
    <name evidence="8" type="ORF">GA0070610_3612</name>
</gene>
<keyword evidence="6" id="KW-0813">Transport</keyword>
<feature type="domain" description="ABC transmembrane type-2" evidence="7">
    <location>
        <begin position="30"/>
        <end position="255"/>
    </location>
</feature>
<dbReference type="PANTHER" id="PTHR43229:SF2">
    <property type="entry name" value="NODULATION PROTEIN J"/>
    <property type="match status" value="1"/>
</dbReference>
<keyword evidence="5" id="KW-0046">Antibiotic resistance</keyword>
<keyword evidence="2 6" id="KW-0812">Transmembrane</keyword>
<dbReference type="InterPro" id="IPR013525">
    <property type="entry name" value="ABC2_TM"/>
</dbReference>
<evidence type="ECO:0000256" key="1">
    <source>
        <dbReference type="ARBA" id="ARBA00004141"/>
    </source>
</evidence>
<dbReference type="RefSeq" id="WP_231925664.1">
    <property type="nucleotide sequence ID" value="NZ_JBFAAC010000008.1"/>
</dbReference>
<keyword evidence="4 6" id="KW-0472">Membrane</keyword>
<evidence type="ECO:0000256" key="6">
    <source>
        <dbReference type="RuleBase" id="RU361157"/>
    </source>
</evidence>
<dbReference type="GO" id="GO:0043190">
    <property type="term" value="C:ATP-binding cassette (ABC) transporter complex"/>
    <property type="evidence" value="ECO:0007669"/>
    <property type="project" value="InterPro"/>
</dbReference>
<evidence type="ECO:0000256" key="2">
    <source>
        <dbReference type="ARBA" id="ARBA00022692"/>
    </source>
</evidence>
<feature type="transmembrane region" description="Helical" evidence="6">
    <location>
        <begin position="105"/>
        <end position="132"/>
    </location>
</feature>
<comment type="similarity">
    <text evidence="6">Belongs to the ABC-2 integral membrane protein family.</text>
</comment>
<evidence type="ECO:0000313" key="9">
    <source>
        <dbReference type="Proteomes" id="UP000198251"/>
    </source>
</evidence>
<evidence type="ECO:0000313" key="8">
    <source>
        <dbReference type="EMBL" id="SCG17301.1"/>
    </source>
</evidence>
<evidence type="ECO:0000256" key="4">
    <source>
        <dbReference type="ARBA" id="ARBA00023136"/>
    </source>
</evidence>
<feature type="transmembrane region" description="Helical" evidence="6">
    <location>
        <begin position="233"/>
        <end position="252"/>
    </location>
</feature>